<feature type="compositionally biased region" description="Polar residues" evidence="1">
    <location>
        <begin position="177"/>
        <end position="200"/>
    </location>
</feature>
<name>A0A4R0HKD8_9ACTN</name>
<dbReference type="AlphaFoldDB" id="A0A4R0HKD8"/>
<sequence>MLPLKTVIEDIDGLATYLKGQVGWVPLDKAKKAIDNKLVDNRKLEATRRIGLLDRDGVNVRLTEDGRSFATGDAAQRAAIMRKAIRSVSLYAETIEWMHHSKVANPTKAEVGNYWHDKHQDQLEGAQGAALTDAVIFFMRIAGEAGLGKFTRGTKGSPDSYLKTDAAAIADFVNTSPGTATAQHTKSEAGTETPTPQNAVPATASDPPRPSIDVSASPAVHVNIEIHIAANATAETVAEIFKNMRKYVLNDPHDRDA</sequence>
<feature type="region of interest" description="Disordered" evidence="1">
    <location>
        <begin position="177"/>
        <end position="215"/>
    </location>
</feature>
<accession>A0A4R0HKD8</accession>
<dbReference type="OrthoDB" id="5180013at2"/>
<comment type="caution">
    <text evidence="2">The sequence shown here is derived from an EMBL/GenBank/DDBJ whole genome shotgun (WGS) entry which is preliminary data.</text>
</comment>
<proteinExistence type="predicted"/>
<protein>
    <submittedName>
        <fullName evidence="2">Uncharacterized protein</fullName>
    </submittedName>
</protein>
<organism evidence="2 3">
    <name type="scientific">Kribbella soli</name>
    <dbReference type="NCBI Taxonomy" id="1124743"/>
    <lineage>
        <taxon>Bacteria</taxon>
        <taxon>Bacillati</taxon>
        <taxon>Actinomycetota</taxon>
        <taxon>Actinomycetes</taxon>
        <taxon>Propionibacteriales</taxon>
        <taxon>Kribbellaceae</taxon>
        <taxon>Kribbella</taxon>
    </lineage>
</organism>
<evidence type="ECO:0000313" key="2">
    <source>
        <dbReference type="EMBL" id="TCC08229.1"/>
    </source>
</evidence>
<reference evidence="2 3" key="1">
    <citation type="submission" date="2019-02" db="EMBL/GenBank/DDBJ databases">
        <title>Kribbella capetownensis sp. nov. and Kribbella speibonae sp. nov., isolated from soil.</title>
        <authorList>
            <person name="Curtis S.M."/>
            <person name="Norton I."/>
            <person name="Everest G.J."/>
            <person name="Meyers P.R."/>
        </authorList>
    </citation>
    <scope>NUCLEOTIDE SEQUENCE [LARGE SCALE GENOMIC DNA]</scope>
    <source>
        <strain evidence="2 3">KCTC 29219</strain>
    </source>
</reference>
<dbReference type="EMBL" id="SJJZ01000002">
    <property type="protein sequence ID" value="TCC08229.1"/>
    <property type="molecule type" value="Genomic_DNA"/>
</dbReference>
<keyword evidence="3" id="KW-1185">Reference proteome</keyword>
<gene>
    <name evidence="2" type="ORF">E0H45_20200</name>
</gene>
<evidence type="ECO:0000256" key="1">
    <source>
        <dbReference type="SAM" id="MobiDB-lite"/>
    </source>
</evidence>
<dbReference type="Proteomes" id="UP000292346">
    <property type="component" value="Unassembled WGS sequence"/>
</dbReference>
<evidence type="ECO:0000313" key="3">
    <source>
        <dbReference type="Proteomes" id="UP000292346"/>
    </source>
</evidence>
<dbReference type="RefSeq" id="WP_131339454.1">
    <property type="nucleotide sequence ID" value="NZ_SJJZ01000002.1"/>
</dbReference>